<dbReference type="EMBL" id="ATGG01000011">
    <property type="protein sequence ID" value="EPF88041.1"/>
    <property type="molecule type" value="Genomic_DNA"/>
</dbReference>
<keyword evidence="1" id="KW-0472">Membrane</keyword>
<protein>
    <submittedName>
        <fullName evidence="2">Uncharacterized protein</fullName>
    </submittedName>
</protein>
<feature type="transmembrane region" description="Helical" evidence="1">
    <location>
        <begin position="55"/>
        <end position="73"/>
    </location>
</feature>
<keyword evidence="3" id="KW-1185">Reference proteome</keyword>
<accession>A0A829HJZ7</accession>
<name>A0A829HJZ7_9GAMM</name>
<comment type="caution">
    <text evidence="2">The sequence shown here is derived from an EMBL/GenBank/DDBJ whole genome shotgun (WGS) entry which is preliminary data.</text>
</comment>
<reference evidence="2 3" key="1">
    <citation type="submission" date="2013-06" db="EMBL/GenBank/DDBJ databases">
        <title>The Genome Sequence of Acinetobacter gyllenbergii CIP 110306.</title>
        <authorList>
            <consortium name="The Broad Institute Genome Sequencing Platform"/>
            <consortium name="The Broad Institute Genome Sequencing Center for Infectious Disease"/>
            <person name="Cerqueira G."/>
            <person name="Feldgarden M."/>
            <person name="Courvalin P."/>
            <person name="Perichon B."/>
            <person name="Grillot-Courvalin C."/>
            <person name="Clermont D."/>
            <person name="Rocha E."/>
            <person name="Yoon E.-J."/>
            <person name="Nemec A."/>
            <person name="Young S.K."/>
            <person name="Zeng Q."/>
            <person name="Gargeya S."/>
            <person name="Fitzgerald M."/>
            <person name="Abouelleil A."/>
            <person name="Alvarado L."/>
            <person name="Berlin A.M."/>
            <person name="Chapman S.B."/>
            <person name="Dewar J."/>
            <person name="Goldberg J."/>
            <person name="Griggs A."/>
            <person name="Gujja S."/>
            <person name="Hansen M."/>
            <person name="Howarth C."/>
            <person name="Imamovic A."/>
            <person name="Larimer J."/>
            <person name="McCowan C."/>
            <person name="Murphy C."/>
            <person name="Pearson M."/>
            <person name="Priest M."/>
            <person name="Roberts A."/>
            <person name="Saif S."/>
            <person name="Shea T."/>
            <person name="Sykes S."/>
            <person name="Wortman J."/>
            <person name="Nusbaum C."/>
            <person name="Birren B."/>
        </authorList>
    </citation>
    <scope>NUCLEOTIDE SEQUENCE [LARGE SCALE GENOMIC DNA]</scope>
    <source>
        <strain evidence="2 3">CIP 110306</strain>
    </source>
</reference>
<sequence>MRHKIIYNKFTWVLCWIILAFPVIAALSIDLFLIPIEICLFISIFYFVNREITFISILLSLFYLFFLWFPPYYSFIRPYFEVGLNIQDTIQFILDIRIRSEGVFKNLSLFSIIFFVCLFIVLNYKKHRCL</sequence>
<feature type="transmembrane region" description="Helical" evidence="1">
    <location>
        <begin position="7"/>
        <end position="25"/>
    </location>
</feature>
<evidence type="ECO:0000256" key="1">
    <source>
        <dbReference type="SAM" id="Phobius"/>
    </source>
</evidence>
<evidence type="ECO:0000313" key="3">
    <source>
        <dbReference type="Proteomes" id="UP000014523"/>
    </source>
</evidence>
<gene>
    <name evidence="2" type="ORF">F957_01328</name>
</gene>
<keyword evidence="1" id="KW-0812">Transmembrane</keyword>
<dbReference type="Proteomes" id="UP000014523">
    <property type="component" value="Unassembled WGS sequence"/>
</dbReference>
<keyword evidence="1" id="KW-1133">Transmembrane helix</keyword>
<organism evidence="2 3">
    <name type="scientific">Acinetobacter gyllenbergii CIP 110306 = MTCC 11365</name>
    <dbReference type="NCBI Taxonomy" id="1217657"/>
    <lineage>
        <taxon>Bacteria</taxon>
        <taxon>Pseudomonadati</taxon>
        <taxon>Pseudomonadota</taxon>
        <taxon>Gammaproteobacteria</taxon>
        <taxon>Moraxellales</taxon>
        <taxon>Moraxellaceae</taxon>
        <taxon>Acinetobacter</taxon>
    </lineage>
</organism>
<feature type="transmembrane region" description="Helical" evidence="1">
    <location>
        <begin position="107"/>
        <end position="124"/>
    </location>
</feature>
<evidence type="ECO:0000313" key="2">
    <source>
        <dbReference type="EMBL" id="EPF88041.1"/>
    </source>
</evidence>
<proteinExistence type="predicted"/>
<dbReference type="AlphaFoldDB" id="A0A829HJZ7"/>